<evidence type="ECO:0000313" key="1">
    <source>
        <dbReference type="EMBL" id="OBZ75008.1"/>
    </source>
</evidence>
<sequence>MAGLEDGPPGGLTTADRLEMVEKYQDAWRNLRFAASSPILSRITPLRMPTSHSGGVYSRVTANGDVEFCRIGSPIKGRQDMYWMLTRKATGLAAIGVCDVDCSQDLVVLSERTTVDGVFQHVTVHLRSAASGFPHPLASRPTLGAYTFLDESSIHGDIVALESKNTDAGLCVHLWNWKSGIMVLNIRSANSPGVLGCYTFVDEHHIMVTEHSYLAVHAFDPEAKTPSPPFDSSLSVNIQFSLESNPTRAVHGMPFQHRLADSVRLLEVRIGRSRLASCYICFFLSAVRACLQQASFTSQTWFAWEQWGPSGSRALTIPYGMYIALGTLGTKCLFLSWDLEPHCRVVVYEFNPWVVTGGPDAEQEVVVKHRAFAEPVCSRVRCRIDHWDKILKDVWSACLTEDGVVLESKGSELRAYVV</sequence>
<dbReference type="OrthoDB" id="2757285at2759"/>
<dbReference type="Proteomes" id="UP000092993">
    <property type="component" value="Unassembled WGS sequence"/>
</dbReference>
<dbReference type="AlphaFoldDB" id="A0A1C7MDT9"/>
<keyword evidence="2" id="KW-1185">Reference proteome</keyword>
<proteinExistence type="predicted"/>
<name>A0A1C7MDT9_GRIFR</name>
<protein>
    <submittedName>
        <fullName evidence="1">Uncharacterized protein</fullName>
    </submittedName>
</protein>
<accession>A0A1C7MDT9</accession>
<gene>
    <name evidence="1" type="ORF">A0H81_05607</name>
</gene>
<dbReference type="EMBL" id="LUGG01000005">
    <property type="protein sequence ID" value="OBZ75008.1"/>
    <property type="molecule type" value="Genomic_DNA"/>
</dbReference>
<reference evidence="1 2" key="1">
    <citation type="submission" date="2016-03" db="EMBL/GenBank/DDBJ databases">
        <title>Whole genome sequencing of Grifola frondosa 9006-11.</title>
        <authorList>
            <person name="Min B."/>
            <person name="Park H."/>
            <person name="Kim J.-G."/>
            <person name="Cho H."/>
            <person name="Oh Y.-L."/>
            <person name="Kong W.-S."/>
            <person name="Choi I.-G."/>
        </authorList>
    </citation>
    <scope>NUCLEOTIDE SEQUENCE [LARGE SCALE GENOMIC DNA]</scope>
    <source>
        <strain evidence="1 2">9006-11</strain>
    </source>
</reference>
<comment type="caution">
    <text evidence="1">The sequence shown here is derived from an EMBL/GenBank/DDBJ whole genome shotgun (WGS) entry which is preliminary data.</text>
</comment>
<organism evidence="1 2">
    <name type="scientific">Grifola frondosa</name>
    <name type="common">Maitake</name>
    <name type="synonym">Polyporus frondosus</name>
    <dbReference type="NCBI Taxonomy" id="5627"/>
    <lineage>
        <taxon>Eukaryota</taxon>
        <taxon>Fungi</taxon>
        <taxon>Dikarya</taxon>
        <taxon>Basidiomycota</taxon>
        <taxon>Agaricomycotina</taxon>
        <taxon>Agaricomycetes</taxon>
        <taxon>Polyporales</taxon>
        <taxon>Grifolaceae</taxon>
        <taxon>Grifola</taxon>
    </lineage>
</organism>
<evidence type="ECO:0000313" key="2">
    <source>
        <dbReference type="Proteomes" id="UP000092993"/>
    </source>
</evidence>